<accession>A0AAN9Y642</accession>
<comment type="caution">
    <text evidence="1">The sequence shown here is derived from an EMBL/GenBank/DDBJ whole genome shotgun (WGS) entry which is preliminary data.</text>
</comment>
<name>A0AAN9Y642_9HEMI</name>
<gene>
    <name evidence="1" type="ORF">V9T40_008644</name>
</gene>
<proteinExistence type="predicted"/>
<keyword evidence="2" id="KW-1185">Reference proteome</keyword>
<sequence length="73" mass="8273">MSERSLKTRPQCGLCNAVSNVFRRLLCVGPSRRGSSESYYQQLDPVESFDREHEDIQTPNRLCGADLRDVTPS</sequence>
<organism evidence="1 2">
    <name type="scientific">Parthenolecanium corni</name>
    <dbReference type="NCBI Taxonomy" id="536013"/>
    <lineage>
        <taxon>Eukaryota</taxon>
        <taxon>Metazoa</taxon>
        <taxon>Ecdysozoa</taxon>
        <taxon>Arthropoda</taxon>
        <taxon>Hexapoda</taxon>
        <taxon>Insecta</taxon>
        <taxon>Pterygota</taxon>
        <taxon>Neoptera</taxon>
        <taxon>Paraneoptera</taxon>
        <taxon>Hemiptera</taxon>
        <taxon>Sternorrhyncha</taxon>
        <taxon>Coccoidea</taxon>
        <taxon>Coccidae</taxon>
        <taxon>Parthenolecanium</taxon>
    </lineage>
</organism>
<dbReference type="AlphaFoldDB" id="A0AAN9Y642"/>
<evidence type="ECO:0000313" key="1">
    <source>
        <dbReference type="EMBL" id="KAK7601203.1"/>
    </source>
</evidence>
<protein>
    <submittedName>
        <fullName evidence="1">Uncharacterized protein</fullName>
    </submittedName>
</protein>
<dbReference type="Proteomes" id="UP001367676">
    <property type="component" value="Unassembled WGS sequence"/>
</dbReference>
<reference evidence="1 2" key="1">
    <citation type="submission" date="2024-03" db="EMBL/GenBank/DDBJ databases">
        <title>Adaptation during the transition from Ophiocordyceps entomopathogen to insect associate is accompanied by gene loss and intensified selection.</title>
        <authorList>
            <person name="Ward C.M."/>
            <person name="Onetto C.A."/>
            <person name="Borneman A.R."/>
        </authorList>
    </citation>
    <scope>NUCLEOTIDE SEQUENCE [LARGE SCALE GENOMIC DNA]</scope>
    <source>
        <strain evidence="1">AWRI1</strain>
        <tissue evidence="1">Single Adult Female</tissue>
    </source>
</reference>
<evidence type="ECO:0000313" key="2">
    <source>
        <dbReference type="Proteomes" id="UP001367676"/>
    </source>
</evidence>
<dbReference type="EMBL" id="JBBCAQ010000010">
    <property type="protein sequence ID" value="KAK7601203.1"/>
    <property type="molecule type" value="Genomic_DNA"/>
</dbReference>